<proteinExistence type="predicted"/>
<dbReference type="Pfam" id="PF07394">
    <property type="entry name" value="DUF1501"/>
    <property type="match status" value="1"/>
</dbReference>
<accession>A0A0E3ZXW2</accession>
<keyword evidence="2" id="KW-1185">Reference proteome</keyword>
<dbReference type="InterPro" id="IPR010869">
    <property type="entry name" value="DUF1501"/>
</dbReference>
<organism evidence="1 2">
    <name type="scientific">Spirosoma radiotolerans</name>
    <dbReference type="NCBI Taxonomy" id="1379870"/>
    <lineage>
        <taxon>Bacteria</taxon>
        <taxon>Pseudomonadati</taxon>
        <taxon>Bacteroidota</taxon>
        <taxon>Cytophagia</taxon>
        <taxon>Cytophagales</taxon>
        <taxon>Cytophagaceae</taxon>
        <taxon>Spirosoma</taxon>
    </lineage>
</organism>
<evidence type="ECO:0000313" key="2">
    <source>
        <dbReference type="Proteomes" id="UP000033054"/>
    </source>
</evidence>
<dbReference type="PANTHER" id="PTHR43737:SF1">
    <property type="entry name" value="DUF1501 DOMAIN-CONTAINING PROTEIN"/>
    <property type="match status" value="1"/>
</dbReference>
<protein>
    <submittedName>
        <fullName evidence="1">Twin-arginine translocation pathway signal</fullName>
    </submittedName>
</protein>
<gene>
    <name evidence="1" type="ORF">SD10_22945</name>
</gene>
<dbReference type="Proteomes" id="UP000033054">
    <property type="component" value="Chromosome"/>
</dbReference>
<dbReference type="EMBL" id="CP010429">
    <property type="protein sequence ID" value="AKD57323.1"/>
    <property type="molecule type" value="Genomic_DNA"/>
</dbReference>
<reference evidence="1 2" key="1">
    <citation type="journal article" date="2014" name="Curr. Microbiol.">
        <title>Spirosoma radiotolerans sp. nov., a gamma-radiation-resistant bacterium isolated from gamma ray-irradiated soil.</title>
        <authorList>
            <person name="Lee J.J."/>
            <person name="Srinivasan S."/>
            <person name="Lim S."/>
            <person name="Joe M."/>
            <person name="Im S."/>
            <person name="Bae S.I."/>
            <person name="Park K.R."/>
            <person name="Han J.H."/>
            <person name="Park S.H."/>
            <person name="Joo B.M."/>
            <person name="Park S.J."/>
            <person name="Kim M.K."/>
        </authorList>
    </citation>
    <scope>NUCLEOTIDE SEQUENCE [LARGE SCALE GENOMIC DNA]</scope>
    <source>
        <strain evidence="1 2">DG5A</strain>
    </source>
</reference>
<dbReference type="RefSeq" id="WP_046577058.1">
    <property type="nucleotide sequence ID" value="NZ_CP010429.1"/>
</dbReference>
<sequence length="415" mass="45673">MNRRNFLKQSAFTTAGTMLIPHFLKAYESQMLGKGPASNGKILVVVQLSGGNDGLNTVVPYRNDIYYRERPTIAIRAEKVLPLNDEIGLHPAMGPLKALYDDGLMTVINNVGYPNPDRSHFRSMDIWQTASDSDKYLNTGWVGRYLDASCTGKAQQPFRTIEVDDTLSLALKGSNLNGLAVLDPKKLYNQTRSKFITGLSHEQAHTHGTHEPESVAYLYKTLAETVSSADYVYEKVSRTTRPVSAASAPTTLTTYPNHELGNRLKTVSQLILSGVETSIYYVSISGFDTHINQPGQQERLLGQYAEAVGAFMADLKTAGRQKDVLLMTFSEFGRRVKQNASNGTDHGTANNVFLIGGGLPAQRVLNEAPNLTNLTEGDLTYSVDFRQIYATLLHDYLGADDVAILGRKFDGIKIV</sequence>
<dbReference type="AlphaFoldDB" id="A0A0E3ZXW2"/>
<dbReference type="HOGENOM" id="CLU_032896_2_0_10"/>
<dbReference type="PATRIC" id="fig|1379870.5.peg.4967"/>
<dbReference type="OrthoDB" id="9779968at2"/>
<evidence type="ECO:0000313" key="1">
    <source>
        <dbReference type="EMBL" id="AKD57323.1"/>
    </source>
</evidence>
<dbReference type="PANTHER" id="PTHR43737">
    <property type="entry name" value="BLL7424 PROTEIN"/>
    <property type="match status" value="1"/>
</dbReference>
<dbReference type="STRING" id="1379870.SD10_22945"/>
<name>A0A0E3ZXW2_9BACT</name>
<dbReference type="KEGG" id="srd:SD10_22945"/>